<feature type="transmembrane region" description="Helical" evidence="8">
    <location>
        <begin position="112"/>
        <end position="133"/>
    </location>
</feature>
<evidence type="ECO:0000256" key="4">
    <source>
        <dbReference type="ARBA" id="ARBA00022692"/>
    </source>
</evidence>
<keyword evidence="4 8" id="KW-0812">Transmembrane</keyword>
<dbReference type="InterPro" id="IPR036259">
    <property type="entry name" value="MFS_trans_sf"/>
</dbReference>
<dbReference type="CDD" id="cd17321">
    <property type="entry name" value="MFS_MMR_MDR_like"/>
    <property type="match status" value="1"/>
</dbReference>
<feature type="transmembrane region" description="Helical" evidence="8">
    <location>
        <begin position="171"/>
        <end position="195"/>
    </location>
</feature>
<evidence type="ECO:0000313" key="10">
    <source>
        <dbReference type="EMBL" id="MBE1576304.1"/>
    </source>
</evidence>
<evidence type="ECO:0000256" key="7">
    <source>
        <dbReference type="SAM" id="MobiDB-lite"/>
    </source>
</evidence>
<feature type="compositionally biased region" description="Basic and acidic residues" evidence="7">
    <location>
        <begin position="516"/>
        <end position="526"/>
    </location>
</feature>
<reference evidence="10 11" key="1">
    <citation type="submission" date="2020-10" db="EMBL/GenBank/DDBJ databases">
        <title>Sequencing the genomes of 1000 actinobacteria strains.</title>
        <authorList>
            <person name="Klenk H.-P."/>
        </authorList>
    </citation>
    <scope>NUCLEOTIDE SEQUENCE [LARGE SCALE GENOMIC DNA]</scope>
    <source>
        <strain evidence="10 11">DSM 46661</strain>
    </source>
</reference>
<dbReference type="PANTHER" id="PTHR42718">
    <property type="entry name" value="MAJOR FACILITATOR SUPERFAMILY MULTIDRUG TRANSPORTER MFSC"/>
    <property type="match status" value="1"/>
</dbReference>
<feature type="transmembrane region" description="Helical" evidence="8">
    <location>
        <begin position="233"/>
        <end position="254"/>
    </location>
</feature>
<feature type="transmembrane region" description="Helical" evidence="8">
    <location>
        <begin position="407"/>
        <end position="428"/>
    </location>
</feature>
<feature type="transmembrane region" description="Helical" evidence="8">
    <location>
        <begin position="338"/>
        <end position="358"/>
    </location>
</feature>
<feature type="transmembrane region" description="Helical" evidence="8">
    <location>
        <begin position="278"/>
        <end position="299"/>
    </location>
</feature>
<evidence type="ECO:0000256" key="8">
    <source>
        <dbReference type="SAM" id="Phobius"/>
    </source>
</evidence>
<dbReference type="Pfam" id="PF07690">
    <property type="entry name" value="MFS_1"/>
    <property type="match status" value="1"/>
</dbReference>
<dbReference type="PROSITE" id="PS50850">
    <property type="entry name" value="MFS"/>
    <property type="match status" value="1"/>
</dbReference>
<feature type="region of interest" description="Disordered" evidence="7">
    <location>
        <begin position="504"/>
        <end position="536"/>
    </location>
</feature>
<gene>
    <name evidence="10" type="ORF">H4W30_003351</name>
</gene>
<accession>A0ABR9L6G2</accession>
<dbReference type="EMBL" id="JADBEJ010000004">
    <property type="protein sequence ID" value="MBE1576304.1"/>
    <property type="molecule type" value="Genomic_DNA"/>
</dbReference>
<evidence type="ECO:0000313" key="11">
    <source>
        <dbReference type="Proteomes" id="UP000656548"/>
    </source>
</evidence>
<organism evidence="10 11">
    <name type="scientific">Amycolatopsis roodepoortensis</name>
    <dbReference type="NCBI Taxonomy" id="700274"/>
    <lineage>
        <taxon>Bacteria</taxon>
        <taxon>Bacillati</taxon>
        <taxon>Actinomycetota</taxon>
        <taxon>Actinomycetes</taxon>
        <taxon>Pseudonocardiales</taxon>
        <taxon>Pseudonocardiaceae</taxon>
        <taxon>Amycolatopsis</taxon>
    </lineage>
</organism>
<comment type="subcellular location">
    <subcellularLocation>
        <location evidence="1">Cell membrane</location>
        <topology evidence="1">Multi-pass membrane protein</topology>
    </subcellularLocation>
</comment>
<feature type="transmembrane region" description="Helical" evidence="8">
    <location>
        <begin position="311"/>
        <end position="331"/>
    </location>
</feature>
<evidence type="ECO:0000256" key="5">
    <source>
        <dbReference type="ARBA" id="ARBA00022989"/>
    </source>
</evidence>
<dbReference type="SUPFAM" id="SSF103473">
    <property type="entry name" value="MFS general substrate transporter"/>
    <property type="match status" value="1"/>
</dbReference>
<dbReference type="Gene3D" id="1.20.1250.20">
    <property type="entry name" value="MFS general substrate transporter like domains"/>
    <property type="match status" value="1"/>
</dbReference>
<feature type="transmembrane region" description="Helical" evidence="8">
    <location>
        <begin position="20"/>
        <end position="46"/>
    </location>
</feature>
<evidence type="ECO:0000256" key="6">
    <source>
        <dbReference type="ARBA" id="ARBA00023136"/>
    </source>
</evidence>
<keyword evidence="3" id="KW-1003">Cell membrane</keyword>
<evidence type="ECO:0000259" key="9">
    <source>
        <dbReference type="PROSITE" id="PS50850"/>
    </source>
</evidence>
<feature type="transmembrane region" description="Helical" evidence="8">
    <location>
        <begin position="364"/>
        <end position="386"/>
    </location>
</feature>
<keyword evidence="2" id="KW-0813">Transport</keyword>
<dbReference type="Proteomes" id="UP000656548">
    <property type="component" value="Unassembled WGS sequence"/>
</dbReference>
<keyword evidence="11" id="KW-1185">Reference proteome</keyword>
<proteinExistence type="predicted"/>
<feature type="domain" description="Major facilitator superfamily (MFS) profile" evidence="9">
    <location>
        <begin position="21"/>
        <end position="498"/>
    </location>
</feature>
<evidence type="ECO:0000256" key="3">
    <source>
        <dbReference type="ARBA" id="ARBA00022475"/>
    </source>
</evidence>
<feature type="transmembrane region" description="Helical" evidence="8">
    <location>
        <begin position="145"/>
        <end position="165"/>
    </location>
</feature>
<protein>
    <submittedName>
        <fullName evidence="10">DHA2 family multidrug resistance protein-like MFS transporter</fullName>
    </submittedName>
</protein>
<keyword evidence="6 8" id="KW-0472">Membrane</keyword>
<sequence>MDATTTTGNAPVLAGRKEWFGLFLLALPTLLMSVDLSVLVLATPHITADLAPSSTEQLWILDIYGFLLAGFLPTMGALGDRIGRRKILMIGAAAFGIASLLAAFSTSSEMLIVSRALLGIAGATFAPSSLALLSNIFQHPKQRSAAIGIWMACFMGGSVLGPIVGGLMLSGFWWGSVFLLAVPVVLLVLVAGGSVLPEFKAPGGRKIDLGSVLLSLLTILPLIYGITEVAREGWKPLLVGSMVVGLVFGALFIVRQKRLDDPMIDLGLFSHRVFRSSFILSIGGGAIQGGGLLMVSLYLQTVVGLSPLAAGLWLVPTGFAMVVAIMLGGGIGRQVRPAYVMSVGLLVAAIGYGLLTQVSSVDGLTLTVIGFALAMAGIGPGTALGYELMMGNTPPEKIGAASASMEMGGQFGVAAGIALFGTVGTAVYTSQVVVPPGADAAKESVTNALAVAPGLGEPAGSQLLESARSAFTSGLNIVALVGAVLFVLLATLCIKSFRQIPPLSHQSAGGGQDVAPDAKDTATREDSEAETVSAKD</sequence>
<dbReference type="InterPro" id="IPR011701">
    <property type="entry name" value="MFS"/>
</dbReference>
<dbReference type="InterPro" id="IPR020846">
    <property type="entry name" value="MFS_dom"/>
</dbReference>
<feature type="transmembrane region" description="Helical" evidence="8">
    <location>
        <begin position="207"/>
        <end position="227"/>
    </location>
</feature>
<name>A0ABR9L6G2_9PSEU</name>
<feature type="transmembrane region" description="Helical" evidence="8">
    <location>
        <begin position="474"/>
        <end position="494"/>
    </location>
</feature>
<dbReference type="RefSeq" id="WP_192743611.1">
    <property type="nucleotide sequence ID" value="NZ_CP102415.1"/>
</dbReference>
<keyword evidence="5 8" id="KW-1133">Transmembrane helix</keyword>
<feature type="transmembrane region" description="Helical" evidence="8">
    <location>
        <begin position="58"/>
        <end position="78"/>
    </location>
</feature>
<evidence type="ECO:0000256" key="2">
    <source>
        <dbReference type="ARBA" id="ARBA00022448"/>
    </source>
</evidence>
<feature type="transmembrane region" description="Helical" evidence="8">
    <location>
        <begin position="87"/>
        <end position="106"/>
    </location>
</feature>
<evidence type="ECO:0000256" key="1">
    <source>
        <dbReference type="ARBA" id="ARBA00004651"/>
    </source>
</evidence>
<comment type="caution">
    <text evidence="10">The sequence shown here is derived from an EMBL/GenBank/DDBJ whole genome shotgun (WGS) entry which is preliminary data.</text>
</comment>
<dbReference type="PANTHER" id="PTHR42718:SF47">
    <property type="entry name" value="METHYL VIOLOGEN RESISTANCE PROTEIN SMVA"/>
    <property type="match status" value="1"/>
</dbReference>